<dbReference type="GO" id="GO:0000110">
    <property type="term" value="C:nucleotide-excision repair factor 1 complex"/>
    <property type="evidence" value="ECO:0007669"/>
    <property type="project" value="TreeGrafter"/>
</dbReference>
<dbReference type="InterPro" id="IPR047260">
    <property type="entry name" value="ERCC1-like_central_dom"/>
</dbReference>
<keyword evidence="6" id="KW-0539">Nucleus</keyword>
<dbReference type="InterPro" id="IPR010994">
    <property type="entry name" value="RuvA_2-like"/>
</dbReference>
<evidence type="ECO:0000256" key="8">
    <source>
        <dbReference type="SAM" id="MobiDB-lite"/>
    </source>
</evidence>
<evidence type="ECO:0000256" key="2">
    <source>
        <dbReference type="ARBA" id="ARBA00008283"/>
    </source>
</evidence>
<protein>
    <recommendedName>
        <fullName evidence="7">DNA excision repair protein ERCC-1</fullName>
    </recommendedName>
</protein>
<dbReference type="SUPFAM" id="SSF52980">
    <property type="entry name" value="Restriction endonuclease-like"/>
    <property type="match status" value="1"/>
</dbReference>
<sequence length="376" mass="40689">MASASSSRAGPSSESTSGSGAGGASGPRTGPRIVQPRPQGPRIAGGQGSGNTILVNACQKGNPILQFIRNVGWEYGDIVPDYQVGVSNCILFLSLRYHRLHPEYIHTRIQKLQQMYTLRVLLVMCDVNDHQAAIKELTKVAVINNLTIVVAWSAEEAGRYVEAYKILEHKPADVLKERVSDDYMSQLTSVLTSVRGVNKTDVTTLLSNFGSLQRIATAAPSHLLMCPGFGDVKVRRLREAFSQPFRAGETRTRAERIAAGEQLMGLKETNTSSEQAQGNQKEKDKDTSARSMTPLADDGLADAAMEGRAGAASNDKEASLPGGETQVLDEDGELDDERLFDFDFFDDNAQDEQAARPPPPPAAAPPPAKRPRIQMG</sequence>
<gene>
    <name evidence="10" type="primary">RAD10</name>
    <name evidence="10" type="ORF">OC842_001418</name>
</gene>
<dbReference type="GO" id="GO:0003697">
    <property type="term" value="F:single-stranded DNA binding"/>
    <property type="evidence" value="ECO:0007669"/>
    <property type="project" value="TreeGrafter"/>
</dbReference>
<feature type="compositionally biased region" description="Polar residues" evidence="8">
    <location>
        <begin position="268"/>
        <end position="279"/>
    </location>
</feature>
<feature type="region of interest" description="Disordered" evidence="8">
    <location>
        <begin position="262"/>
        <end position="294"/>
    </location>
</feature>
<evidence type="ECO:0000259" key="9">
    <source>
        <dbReference type="Pfam" id="PF03834"/>
    </source>
</evidence>
<dbReference type="Gene3D" id="3.40.50.10130">
    <property type="match status" value="1"/>
</dbReference>
<dbReference type="Gene3D" id="1.10.150.20">
    <property type="entry name" value="5' to 3' exonuclease, C-terminal subdomain"/>
    <property type="match status" value="1"/>
</dbReference>
<comment type="similarity">
    <text evidence="2">Belongs to the ERCC1/RAD10/SWI10 family.</text>
</comment>
<feature type="region of interest" description="Disordered" evidence="8">
    <location>
        <begin position="307"/>
        <end position="376"/>
    </location>
</feature>
<dbReference type="FunFam" id="1.10.150.20:FF:000017">
    <property type="entry name" value="DNA excision repair protein ERCC-1"/>
    <property type="match status" value="1"/>
</dbReference>
<dbReference type="NCBIfam" id="TIGR00597">
    <property type="entry name" value="rad10"/>
    <property type="match status" value="1"/>
</dbReference>
<dbReference type="GO" id="GO:0006289">
    <property type="term" value="P:nucleotide-excision repair"/>
    <property type="evidence" value="ECO:0007669"/>
    <property type="project" value="UniProtKB-ARBA"/>
</dbReference>
<feature type="compositionally biased region" description="Low complexity" evidence="8">
    <location>
        <begin position="1"/>
        <end position="18"/>
    </location>
</feature>
<proteinExistence type="inferred from homology"/>
<dbReference type="InterPro" id="IPR011335">
    <property type="entry name" value="Restrct_endonuc-II-like"/>
</dbReference>
<dbReference type="GO" id="GO:0006312">
    <property type="term" value="P:mitotic recombination"/>
    <property type="evidence" value="ECO:0007669"/>
    <property type="project" value="TreeGrafter"/>
</dbReference>
<dbReference type="GO" id="GO:0070914">
    <property type="term" value="P:UV-damage excision repair"/>
    <property type="evidence" value="ECO:0007669"/>
    <property type="project" value="TreeGrafter"/>
</dbReference>
<evidence type="ECO:0000256" key="7">
    <source>
        <dbReference type="ARBA" id="ARBA00071993"/>
    </source>
</evidence>
<feature type="compositionally biased region" description="Acidic residues" evidence="8">
    <location>
        <begin position="327"/>
        <end position="350"/>
    </location>
</feature>
<keyword evidence="10" id="KW-0540">Nuclease</keyword>
<dbReference type="Pfam" id="PF14520">
    <property type="entry name" value="HHH_5"/>
    <property type="match status" value="1"/>
</dbReference>
<keyword evidence="11" id="KW-1185">Reference proteome</keyword>
<dbReference type="GO" id="GO:0070522">
    <property type="term" value="C:ERCC4-ERCC1 complex"/>
    <property type="evidence" value="ECO:0007669"/>
    <property type="project" value="TreeGrafter"/>
</dbReference>
<keyword evidence="5" id="KW-0234">DNA repair</keyword>
<dbReference type="CDD" id="cd22325">
    <property type="entry name" value="ERCC1_C-like"/>
    <property type="match status" value="1"/>
</dbReference>
<dbReference type="FunFam" id="3.40.50.10130:FF:000001">
    <property type="entry name" value="DNA excision repair protein ERCC-1"/>
    <property type="match status" value="1"/>
</dbReference>
<keyword evidence="10" id="KW-0378">Hydrolase</keyword>
<keyword evidence="4" id="KW-0238">DNA-binding</keyword>
<dbReference type="InterPro" id="IPR004579">
    <property type="entry name" value="ERCC1/RAD10/SWI10"/>
</dbReference>
<evidence type="ECO:0000313" key="10">
    <source>
        <dbReference type="EMBL" id="KAK0538071.1"/>
    </source>
</evidence>
<evidence type="ECO:0000256" key="1">
    <source>
        <dbReference type="ARBA" id="ARBA00004123"/>
    </source>
</evidence>
<feature type="compositionally biased region" description="Pro residues" evidence="8">
    <location>
        <begin position="356"/>
        <end position="368"/>
    </location>
</feature>
<keyword evidence="3" id="KW-0227">DNA damage</keyword>
<accession>A0AAN6JM92</accession>
<dbReference type="Proteomes" id="UP001176521">
    <property type="component" value="Unassembled WGS sequence"/>
</dbReference>
<keyword evidence="10" id="KW-0255">Endonuclease</keyword>
<comment type="subcellular location">
    <subcellularLocation>
        <location evidence="1">Nucleus</location>
    </subcellularLocation>
</comment>
<comment type="caution">
    <text evidence="10">The sequence shown here is derived from an EMBL/GenBank/DDBJ whole genome shotgun (WGS) entry which is preliminary data.</text>
</comment>
<evidence type="ECO:0000313" key="11">
    <source>
        <dbReference type="Proteomes" id="UP001176521"/>
    </source>
</evidence>
<organism evidence="10 11">
    <name type="scientific">Tilletia horrida</name>
    <dbReference type="NCBI Taxonomy" id="155126"/>
    <lineage>
        <taxon>Eukaryota</taxon>
        <taxon>Fungi</taxon>
        <taxon>Dikarya</taxon>
        <taxon>Basidiomycota</taxon>
        <taxon>Ustilaginomycotina</taxon>
        <taxon>Exobasidiomycetes</taxon>
        <taxon>Tilletiales</taxon>
        <taxon>Tilletiaceae</taxon>
        <taxon>Tilletia</taxon>
    </lineage>
</organism>
<dbReference type="EMBL" id="JAPDMQ010000050">
    <property type="protein sequence ID" value="KAK0538071.1"/>
    <property type="molecule type" value="Genomic_DNA"/>
</dbReference>
<dbReference type="PANTHER" id="PTHR12749:SF0">
    <property type="entry name" value="DNA EXCISION REPAIR PROTEIN ERCC-1"/>
    <property type="match status" value="1"/>
</dbReference>
<evidence type="ECO:0000256" key="6">
    <source>
        <dbReference type="ARBA" id="ARBA00023242"/>
    </source>
</evidence>
<evidence type="ECO:0000256" key="4">
    <source>
        <dbReference type="ARBA" id="ARBA00023125"/>
    </source>
</evidence>
<reference evidence="10" key="1">
    <citation type="journal article" date="2023" name="PhytoFront">
        <title>Draft Genome Resources of Seven Strains of Tilletia horrida, Causal Agent of Kernel Smut of Rice.</title>
        <authorList>
            <person name="Khanal S."/>
            <person name="Antony Babu S."/>
            <person name="Zhou X.G."/>
        </authorList>
    </citation>
    <scope>NUCLEOTIDE SEQUENCE</scope>
    <source>
        <strain evidence="10">TX3</strain>
    </source>
</reference>
<name>A0AAN6JM92_9BASI</name>
<dbReference type="GO" id="GO:0006302">
    <property type="term" value="P:double-strand break repair"/>
    <property type="evidence" value="ECO:0007669"/>
    <property type="project" value="UniProtKB-ARBA"/>
</dbReference>
<dbReference type="SUPFAM" id="SSF47781">
    <property type="entry name" value="RuvA domain 2-like"/>
    <property type="match status" value="1"/>
</dbReference>
<dbReference type="AlphaFoldDB" id="A0AAN6JM92"/>
<dbReference type="PANTHER" id="PTHR12749">
    <property type="entry name" value="EXCISION REPAIR CROSS-COMPLEMENTING 1 ERCC1"/>
    <property type="match status" value="1"/>
</dbReference>
<dbReference type="GO" id="GO:0003684">
    <property type="term" value="F:damaged DNA binding"/>
    <property type="evidence" value="ECO:0007669"/>
    <property type="project" value="InterPro"/>
</dbReference>
<evidence type="ECO:0000256" key="5">
    <source>
        <dbReference type="ARBA" id="ARBA00023204"/>
    </source>
</evidence>
<evidence type="ECO:0000256" key="3">
    <source>
        <dbReference type="ARBA" id="ARBA00022763"/>
    </source>
</evidence>
<feature type="domain" description="ERCC1-like central" evidence="9">
    <location>
        <begin position="52"/>
        <end position="165"/>
    </location>
</feature>
<dbReference type="Pfam" id="PF03834">
    <property type="entry name" value="Rad10"/>
    <property type="match status" value="1"/>
</dbReference>
<feature type="region of interest" description="Disordered" evidence="8">
    <location>
        <begin position="1"/>
        <end position="46"/>
    </location>
</feature>
<dbReference type="GO" id="GO:0004519">
    <property type="term" value="F:endonuclease activity"/>
    <property type="evidence" value="ECO:0007669"/>
    <property type="project" value="UniProtKB-KW"/>
</dbReference>